<evidence type="ECO:0000256" key="1">
    <source>
        <dbReference type="PROSITE-ProRule" id="PRU00221"/>
    </source>
</evidence>
<dbReference type="Gene3D" id="2.130.10.10">
    <property type="entry name" value="YVTN repeat-like/Quinoprotein amine dehydrogenase"/>
    <property type="match status" value="1"/>
</dbReference>
<reference evidence="3" key="1">
    <citation type="journal article" date="2013" name="Genetics">
        <title>The draft genome and transcriptome of Panagrellus redivivus are shaped by the harsh demands of a free-living lifestyle.</title>
        <authorList>
            <person name="Srinivasan J."/>
            <person name="Dillman A.R."/>
            <person name="Macchietto M.G."/>
            <person name="Heikkinen L."/>
            <person name="Lakso M."/>
            <person name="Fracchia K.M."/>
            <person name="Antoshechkin I."/>
            <person name="Mortazavi A."/>
            <person name="Wong G."/>
            <person name="Sternberg P.W."/>
        </authorList>
    </citation>
    <scope>NUCLEOTIDE SEQUENCE [LARGE SCALE GENOMIC DNA]</scope>
    <source>
        <strain evidence="3">MT8872</strain>
    </source>
</reference>
<evidence type="ECO:0000313" key="4">
    <source>
        <dbReference type="WBParaSite" id="Pan_g9897.t1"/>
    </source>
</evidence>
<dbReference type="InterPro" id="IPR015943">
    <property type="entry name" value="WD40/YVTN_repeat-like_dom_sf"/>
</dbReference>
<organism evidence="3 4">
    <name type="scientific">Panagrellus redivivus</name>
    <name type="common">Microworm</name>
    <dbReference type="NCBI Taxonomy" id="6233"/>
    <lineage>
        <taxon>Eukaryota</taxon>
        <taxon>Metazoa</taxon>
        <taxon>Ecdysozoa</taxon>
        <taxon>Nematoda</taxon>
        <taxon>Chromadorea</taxon>
        <taxon>Rhabditida</taxon>
        <taxon>Tylenchina</taxon>
        <taxon>Panagrolaimomorpha</taxon>
        <taxon>Panagrolaimoidea</taxon>
        <taxon>Panagrolaimidae</taxon>
        <taxon>Panagrellus</taxon>
    </lineage>
</organism>
<keyword evidence="3" id="KW-1185">Reference proteome</keyword>
<dbReference type="AlphaFoldDB" id="A0A7E4WD18"/>
<protein>
    <submittedName>
        <fullName evidence="4">WD_REPEATS_REGION domain-containing protein</fullName>
    </submittedName>
</protein>
<evidence type="ECO:0000256" key="2">
    <source>
        <dbReference type="SAM" id="MobiDB-lite"/>
    </source>
</evidence>
<dbReference type="PROSITE" id="PS50082">
    <property type="entry name" value="WD_REPEATS_2"/>
    <property type="match status" value="1"/>
</dbReference>
<accession>A0A7E4WD18</accession>
<proteinExistence type="predicted"/>
<evidence type="ECO:0000313" key="3">
    <source>
        <dbReference type="Proteomes" id="UP000492821"/>
    </source>
</evidence>
<dbReference type="WBParaSite" id="Pan_g9897.t1">
    <property type="protein sequence ID" value="Pan_g9897.t1"/>
    <property type="gene ID" value="Pan_g9897"/>
</dbReference>
<dbReference type="SUPFAM" id="SSF50978">
    <property type="entry name" value="WD40 repeat-like"/>
    <property type="match status" value="1"/>
</dbReference>
<dbReference type="InterPro" id="IPR036322">
    <property type="entry name" value="WD40_repeat_dom_sf"/>
</dbReference>
<name>A0A7E4WD18_PANRE</name>
<feature type="compositionally biased region" description="Basic and acidic residues" evidence="2">
    <location>
        <begin position="738"/>
        <end position="747"/>
    </location>
</feature>
<sequence length="774" mass="88674">MSSNTSKTLQRFTYDWLIRLIELHPIETFYKLYENCDPGYSRYVPERSPFSKVSPLFTRLINRYMPIIIKPINSKFEGNELFLSSDRFYDSEVNFKLFPPKLDNGKVVVITKGITFKKSKAGTLTKYINKRIFCLHSDVTYCSKSSFTLAELFYLAKHATDSIYLSDCTFTEPVNFDDIWPLIKRLKAILSDRRYDSEVNFKLFPPKLDNGKVVVITKGITFKKSKAGTLTKFINKRIFCIHSDFTYCSKSSFTLVELFYLAKHAKIDLYLSDCTFTEPVNFDDIWPLIKRLKYILIDNTKDLVFHENMAPVMLHRPWDIRIESFTMVYGSLSDNVVMSIIECFLHSPKFPTVFEWNLKPEFDNLDLQPISDKIKERMTAAGYVWDEKDGDSMEITYELHNFTALIKPFQALLCAVSPMHQYLAYYDKYHRFVVCRILGNGRVVQLVQLHGLVELPSDLAITDCGILVASRNTETSFEGIVVERNRHLESSESPNAVHKAHVTKIDAVPKDSHLIASASFDGTVRTWKVHPSHRKFSIDDVFPHKTNTDGFLLTPTAFSFVDSALVISYTDSSVVYVEDMGSIMNVHEKHAGGPSAIGICLAENKETFCVAGKGQIRFCRTKMDPKINSIAYPVPLGVGRYKEWYYAWGHYGKKHSGNITFYAFCGKKFKTVMRLEFEKRVPMNVSNNENDFIVRLDTGDIQLFSLRESRLPLPRDSKASTIPVPPKLSTASRSRVSASRDDSRNDSESVVPPQRRLTSAQLDASIKRLSIRKR</sequence>
<keyword evidence="1" id="KW-0853">WD repeat</keyword>
<dbReference type="Proteomes" id="UP000492821">
    <property type="component" value="Unassembled WGS sequence"/>
</dbReference>
<reference evidence="4" key="2">
    <citation type="submission" date="2020-10" db="UniProtKB">
        <authorList>
            <consortium name="WormBaseParasite"/>
        </authorList>
    </citation>
    <scope>IDENTIFICATION</scope>
</reference>
<feature type="region of interest" description="Disordered" evidence="2">
    <location>
        <begin position="715"/>
        <end position="757"/>
    </location>
</feature>
<feature type="repeat" description="WD" evidence="1">
    <location>
        <begin position="495"/>
        <end position="529"/>
    </location>
</feature>
<dbReference type="InterPro" id="IPR001680">
    <property type="entry name" value="WD40_rpt"/>
</dbReference>